<dbReference type="RefSeq" id="WP_150406138.1">
    <property type="nucleotide sequence ID" value="NZ_JBHJYQ010000001.1"/>
</dbReference>
<evidence type="ECO:0000313" key="2">
    <source>
        <dbReference type="Proteomes" id="UP000323876"/>
    </source>
</evidence>
<organism evidence="1 2">
    <name type="scientific">Nocardia colli</name>
    <dbReference type="NCBI Taxonomy" id="2545717"/>
    <lineage>
        <taxon>Bacteria</taxon>
        <taxon>Bacillati</taxon>
        <taxon>Actinomycetota</taxon>
        <taxon>Actinomycetes</taxon>
        <taxon>Mycobacteriales</taxon>
        <taxon>Nocardiaceae</taxon>
        <taxon>Nocardia</taxon>
    </lineage>
</organism>
<sequence length="239" mass="26229">MAGEVTTPILPCNSIDEVADFYRMLGFEQTYYQTRPNPYVAMRREDINLHFNGIPGFDPADSYGTCIVAVPDTGALFASFAEGMRAVHGKLLVTGTPRMTRPRKRKNADNLAGFVVVDPGGNWIRFFPQTPVPTEEEADRGRLRKSLDNAVVLGDSKGDNAQGAKILDGALARESHSATTIDLVDALTYRAELAVRLNDPELAHQLLDRVRAIPLTETDRDALADALSNAEELQRISTD</sequence>
<dbReference type="OrthoDB" id="6624781at2"/>
<accession>A0A5N0E6E3</accession>
<name>A0A5N0E6E3_9NOCA</name>
<evidence type="ECO:0000313" key="1">
    <source>
        <dbReference type="EMBL" id="KAA8884533.1"/>
    </source>
</evidence>
<dbReference type="AlphaFoldDB" id="A0A5N0E6E3"/>
<dbReference type="SUPFAM" id="SSF54593">
    <property type="entry name" value="Glyoxalase/Bleomycin resistance protein/Dihydroxybiphenyl dioxygenase"/>
    <property type="match status" value="1"/>
</dbReference>
<dbReference type="Gene3D" id="3.10.180.10">
    <property type="entry name" value="2,3-Dihydroxybiphenyl 1,2-Dioxygenase, domain 1"/>
    <property type="match status" value="1"/>
</dbReference>
<protein>
    <submittedName>
        <fullName evidence="1">VOC family protein</fullName>
    </submittedName>
</protein>
<keyword evidence="2" id="KW-1185">Reference proteome</keyword>
<gene>
    <name evidence="1" type="ORF">F3087_33600</name>
</gene>
<dbReference type="InterPro" id="IPR029068">
    <property type="entry name" value="Glyas_Bleomycin-R_OHBP_Dase"/>
</dbReference>
<comment type="caution">
    <text evidence="1">The sequence shown here is derived from an EMBL/GenBank/DDBJ whole genome shotgun (WGS) entry which is preliminary data.</text>
</comment>
<proteinExistence type="predicted"/>
<dbReference type="EMBL" id="VXLC01000019">
    <property type="protein sequence ID" value="KAA8884533.1"/>
    <property type="molecule type" value="Genomic_DNA"/>
</dbReference>
<reference evidence="1 2" key="1">
    <citation type="submission" date="2019-09" db="EMBL/GenBank/DDBJ databases">
        <authorList>
            <person name="Wang X."/>
        </authorList>
    </citation>
    <scope>NUCLEOTIDE SEQUENCE [LARGE SCALE GENOMIC DNA]</scope>
    <source>
        <strain evidence="1 2">CICC 11023</strain>
    </source>
</reference>
<dbReference type="Proteomes" id="UP000323876">
    <property type="component" value="Unassembled WGS sequence"/>
</dbReference>